<evidence type="ECO:0000259" key="1">
    <source>
        <dbReference type="PROSITE" id="PS51186"/>
    </source>
</evidence>
<dbReference type="Gene3D" id="3.40.630.30">
    <property type="match status" value="1"/>
</dbReference>
<name>A0A1M7E4B4_9RHOB</name>
<proteinExistence type="predicted"/>
<gene>
    <name evidence="2" type="ORF">SAMN05444398_106186</name>
</gene>
<keyword evidence="3" id="KW-1185">Reference proteome</keyword>
<dbReference type="SUPFAM" id="SSF55729">
    <property type="entry name" value="Acyl-CoA N-acyltransferases (Nat)"/>
    <property type="match status" value="1"/>
</dbReference>
<dbReference type="EMBL" id="FRBR01000006">
    <property type="protein sequence ID" value="SHL86585.1"/>
    <property type="molecule type" value="Genomic_DNA"/>
</dbReference>
<dbReference type="InterPro" id="IPR000182">
    <property type="entry name" value="GNAT_dom"/>
</dbReference>
<dbReference type="OrthoDB" id="5997585at2"/>
<protein>
    <submittedName>
        <fullName evidence="2">L-amino acid N-acyltransferase YncA</fullName>
    </submittedName>
</protein>
<keyword evidence="2" id="KW-0808">Transferase</keyword>
<evidence type="ECO:0000313" key="2">
    <source>
        <dbReference type="EMBL" id="SHL86585.1"/>
    </source>
</evidence>
<dbReference type="STRING" id="337701.SAMN05444398_106186"/>
<dbReference type="GO" id="GO:0016747">
    <property type="term" value="F:acyltransferase activity, transferring groups other than amino-acyl groups"/>
    <property type="evidence" value="ECO:0007669"/>
    <property type="project" value="InterPro"/>
</dbReference>
<accession>A0A1M7E4B4</accession>
<feature type="domain" description="N-acetyltransferase" evidence="1">
    <location>
        <begin position="2"/>
        <end position="158"/>
    </location>
</feature>
<dbReference type="PROSITE" id="PS51186">
    <property type="entry name" value="GNAT"/>
    <property type="match status" value="1"/>
</dbReference>
<dbReference type="InterPro" id="IPR016181">
    <property type="entry name" value="Acyl_CoA_acyltransferase"/>
</dbReference>
<evidence type="ECO:0000313" key="3">
    <source>
        <dbReference type="Proteomes" id="UP000183974"/>
    </source>
</evidence>
<dbReference type="Pfam" id="PF00583">
    <property type="entry name" value="Acetyltransf_1"/>
    <property type="match status" value="1"/>
</dbReference>
<dbReference type="RefSeq" id="WP_073035103.1">
    <property type="nucleotide sequence ID" value="NZ_BMLR01000006.1"/>
</dbReference>
<sequence>MIGIRRAARLDARDLADLLNAIIRKGGTTALTRELDRDAMLGWIDRTPERSAWHVAEADRGGILGVQLIEPHPDLPPEACDIATFIRPGTTGIGIGSRLFEASRRAACDLGYLWINATIRADNAGGLAYYQSRGFETCAHHPDQRFANGQVVDRISKCYRL</sequence>
<dbReference type="Proteomes" id="UP000183974">
    <property type="component" value="Unassembled WGS sequence"/>
</dbReference>
<dbReference type="AlphaFoldDB" id="A0A1M7E4B4"/>
<keyword evidence="2" id="KW-0012">Acyltransferase</keyword>
<organism evidence="2 3">
    <name type="scientific">Roseovarius pacificus</name>
    <dbReference type="NCBI Taxonomy" id="337701"/>
    <lineage>
        <taxon>Bacteria</taxon>
        <taxon>Pseudomonadati</taxon>
        <taxon>Pseudomonadota</taxon>
        <taxon>Alphaproteobacteria</taxon>
        <taxon>Rhodobacterales</taxon>
        <taxon>Roseobacteraceae</taxon>
        <taxon>Roseovarius</taxon>
    </lineage>
</organism>
<reference evidence="2 3" key="1">
    <citation type="submission" date="2016-11" db="EMBL/GenBank/DDBJ databases">
        <authorList>
            <person name="Jaros S."/>
            <person name="Januszkiewicz K."/>
            <person name="Wedrychowicz H."/>
        </authorList>
    </citation>
    <scope>NUCLEOTIDE SEQUENCE [LARGE SCALE GENOMIC DNA]</scope>
    <source>
        <strain evidence="2 3">DSM 29589</strain>
    </source>
</reference>